<accession>D9QSK8</accession>
<dbReference type="NCBIfam" id="NF033573">
    <property type="entry name" value="transpos_IS200"/>
    <property type="match status" value="1"/>
</dbReference>
<name>D9QSK8_ACEAZ</name>
<evidence type="ECO:0000259" key="1">
    <source>
        <dbReference type="SMART" id="SM01321"/>
    </source>
</evidence>
<organism evidence="2 3">
    <name type="scientific">Acetohalobium arabaticum (strain ATCC 49924 / DSM 5501 / Z-7288)</name>
    <dbReference type="NCBI Taxonomy" id="574087"/>
    <lineage>
        <taxon>Bacteria</taxon>
        <taxon>Bacillati</taxon>
        <taxon>Bacillota</taxon>
        <taxon>Clostridia</taxon>
        <taxon>Halanaerobiales</taxon>
        <taxon>Halobacteroidaceae</taxon>
        <taxon>Acetohalobium</taxon>
    </lineage>
</organism>
<sequence length="134" mass="15485">MNNLIHARTCVYNVGYHIVFTVKYRQKVLTGKVATRLKEVLHQVAQDKEFIIETMELMPDHVHIFVSTKPTVAPTDIVRTIKSISAIKLFDKHPKLKKFYARCGSLWSKGYFIDTVGNANIETIKEYIVNQDFQ</sequence>
<dbReference type="AlphaFoldDB" id="D9QSK8"/>
<feature type="domain" description="Transposase IS200-like" evidence="1">
    <location>
        <begin position="11"/>
        <end position="131"/>
    </location>
</feature>
<dbReference type="OrthoDB" id="9798161at2"/>
<dbReference type="Pfam" id="PF01797">
    <property type="entry name" value="Y1_Tnp"/>
    <property type="match status" value="1"/>
</dbReference>
<evidence type="ECO:0000313" key="3">
    <source>
        <dbReference type="Proteomes" id="UP000001661"/>
    </source>
</evidence>
<dbReference type="RefSeq" id="WP_013278916.1">
    <property type="nucleotide sequence ID" value="NC_014378.1"/>
</dbReference>
<dbReference type="Gene3D" id="3.30.70.1290">
    <property type="entry name" value="Transposase IS200-like"/>
    <property type="match status" value="1"/>
</dbReference>
<dbReference type="GO" id="GO:0004803">
    <property type="term" value="F:transposase activity"/>
    <property type="evidence" value="ECO:0007669"/>
    <property type="project" value="InterPro"/>
</dbReference>
<proteinExistence type="predicted"/>
<gene>
    <name evidence="2" type="ordered locus">Acear_1974</name>
</gene>
<dbReference type="EMBL" id="CP002105">
    <property type="protein sequence ID" value="ADL13471.1"/>
    <property type="molecule type" value="Genomic_DNA"/>
</dbReference>
<dbReference type="eggNOG" id="COG1943">
    <property type="taxonomic scope" value="Bacteria"/>
</dbReference>
<dbReference type="HOGENOM" id="CLU_101320_2_0_9"/>
<dbReference type="InterPro" id="IPR002686">
    <property type="entry name" value="Transposase_17"/>
</dbReference>
<dbReference type="PANTHER" id="PTHR33360:SF2">
    <property type="entry name" value="TRANSPOSASE FOR INSERTION SEQUENCE ELEMENT IS200"/>
    <property type="match status" value="1"/>
</dbReference>
<dbReference type="STRING" id="574087.Acear_1974"/>
<dbReference type="GO" id="GO:0006313">
    <property type="term" value="P:DNA transposition"/>
    <property type="evidence" value="ECO:0007669"/>
    <property type="project" value="InterPro"/>
</dbReference>
<keyword evidence="3" id="KW-1185">Reference proteome</keyword>
<protein>
    <submittedName>
        <fullName evidence="2">Transposase IS200-family protein</fullName>
    </submittedName>
</protein>
<dbReference type="PANTHER" id="PTHR33360">
    <property type="entry name" value="TRANSPOSASE FOR INSERTION SEQUENCE ELEMENT IS200"/>
    <property type="match status" value="1"/>
</dbReference>
<reference evidence="2 3" key="1">
    <citation type="journal article" date="2010" name="Stand. Genomic Sci.">
        <title>Complete genome sequence of Acetohalobium arabaticum type strain (Z-7288).</title>
        <authorList>
            <person name="Sikorski J."/>
            <person name="Lapidus A."/>
            <person name="Chertkov O."/>
            <person name="Lucas S."/>
            <person name="Copeland A."/>
            <person name="Glavina Del Rio T."/>
            <person name="Nolan M."/>
            <person name="Tice H."/>
            <person name="Cheng J.F."/>
            <person name="Han C."/>
            <person name="Brambilla E."/>
            <person name="Pitluck S."/>
            <person name="Liolios K."/>
            <person name="Ivanova N."/>
            <person name="Mavromatis K."/>
            <person name="Mikhailova N."/>
            <person name="Pati A."/>
            <person name="Bruce D."/>
            <person name="Detter C."/>
            <person name="Tapia R."/>
            <person name="Goodwin L."/>
            <person name="Chen A."/>
            <person name="Palaniappan K."/>
            <person name="Land M."/>
            <person name="Hauser L."/>
            <person name="Chang Y.J."/>
            <person name="Jeffries C.D."/>
            <person name="Rohde M."/>
            <person name="Goker M."/>
            <person name="Spring S."/>
            <person name="Woyke T."/>
            <person name="Bristow J."/>
            <person name="Eisen J.A."/>
            <person name="Markowitz V."/>
            <person name="Hugenholtz P."/>
            <person name="Kyrpides N.C."/>
            <person name="Klenk H.P."/>
        </authorList>
    </citation>
    <scope>NUCLEOTIDE SEQUENCE [LARGE SCALE GENOMIC DNA]</scope>
    <source>
        <strain evidence="3">ATCC 49924 / DSM 5501 / Z-7288</strain>
    </source>
</reference>
<dbReference type="GO" id="GO:0003677">
    <property type="term" value="F:DNA binding"/>
    <property type="evidence" value="ECO:0007669"/>
    <property type="project" value="InterPro"/>
</dbReference>
<dbReference type="KEGG" id="aar:Acear_1974"/>
<dbReference type="InterPro" id="IPR036515">
    <property type="entry name" value="Transposase_17_sf"/>
</dbReference>
<dbReference type="SUPFAM" id="SSF143422">
    <property type="entry name" value="Transposase IS200-like"/>
    <property type="match status" value="1"/>
</dbReference>
<dbReference type="Proteomes" id="UP000001661">
    <property type="component" value="Chromosome"/>
</dbReference>
<evidence type="ECO:0000313" key="2">
    <source>
        <dbReference type="EMBL" id="ADL13471.1"/>
    </source>
</evidence>
<dbReference type="SMART" id="SM01321">
    <property type="entry name" value="Y1_Tnp"/>
    <property type="match status" value="1"/>
</dbReference>